<evidence type="ECO:0000259" key="3">
    <source>
        <dbReference type="PROSITE" id="PS51371"/>
    </source>
</evidence>
<dbReference type="InterPro" id="IPR051257">
    <property type="entry name" value="Diverse_CBS-Domain"/>
</dbReference>
<feature type="domain" description="CBS" evidence="3">
    <location>
        <begin position="98"/>
        <end position="149"/>
    </location>
</feature>
<evidence type="ECO:0000313" key="4">
    <source>
        <dbReference type="EMBL" id="KIE42145.1"/>
    </source>
</evidence>
<comment type="caution">
    <text evidence="4">The sequence shown here is derived from an EMBL/GenBank/DDBJ whole genome shotgun (WGS) entry which is preliminary data.</text>
</comment>
<dbReference type="PROSITE" id="PS51371">
    <property type="entry name" value="CBS"/>
    <property type="match status" value="2"/>
</dbReference>
<proteinExistence type="predicted"/>
<dbReference type="InterPro" id="IPR046342">
    <property type="entry name" value="CBS_dom_sf"/>
</dbReference>
<keyword evidence="5" id="KW-1185">Reference proteome</keyword>
<dbReference type="InterPro" id="IPR000644">
    <property type="entry name" value="CBS_dom"/>
</dbReference>
<dbReference type="Pfam" id="PF00571">
    <property type="entry name" value="CBS"/>
    <property type="match status" value="2"/>
</dbReference>
<dbReference type="EMBL" id="JXBL01000001">
    <property type="protein sequence ID" value="KIE42145.1"/>
    <property type="molecule type" value="Genomic_DNA"/>
</dbReference>
<gene>
    <name evidence="4" type="ORF">SE37_05655</name>
</gene>
<organism evidence="4 5">
    <name type="scientific">Geobacter soli</name>
    <dbReference type="NCBI Taxonomy" id="1510391"/>
    <lineage>
        <taxon>Bacteria</taxon>
        <taxon>Pseudomonadati</taxon>
        <taxon>Thermodesulfobacteriota</taxon>
        <taxon>Desulfuromonadia</taxon>
        <taxon>Geobacterales</taxon>
        <taxon>Geobacteraceae</taxon>
        <taxon>Geobacter</taxon>
    </lineage>
</organism>
<dbReference type="RefSeq" id="WP_039644444.1">
    <property type="nucleotide sequence ID" value="NZ_JXBL01000001.1"/>
</dbReference>
<protein>
    <submittedName>
        <fullName evidence="4">Membrane protein</fullName>
    </submittedName>
</protein>
<dbReference type="SUPFAM" id="SSF54631">
    <property type="entry name" value="CBS-domain pair"/>
    <property type="match status" value="1"/>
</dbReference>
<name>A0A0C1U2X9_9BACT</name>
<dbReference type="SMART" id="SM00116">
    <property type="entry name" value="CBS"/>
    <property type="match status" value="2"/>
</dbReference>
<sequence>MKTVRDIMTTNVVTARRETTIRELAELFSKYRIGSIPVVDEAGNLAGIVTESDLIEQDKSLHIPTVISLFDWVIYLESAKKFEREIQKVTGQTAGDIYTAEVESVTPETPVSTVADIMANKKLHTLPVVEGTKLVGIVSRIDLIRTMVG</sequence>
<evidence type="ECO:0000256" key="2">
    <source>
        <dbReference type="PROSITE-ProRule" id="PRU00703"/>
    </source>
</evidence>
<dbReference type="PANTHER" id="PTHR43080:SF2">
    <property type="entry name" value="CBS DOMAIN-CONTAINING PROTEIN"/>
    <property type="match status" value="1"/>
</dbReference>
<evidence type="ECO:0000256" key="1">
    <source>
        <dbReference type="ARBA" id="ARBA00023122"/>
    </source>
</evidence>
<evidence type="ECO:0000313" key="5">
    <source>
        <dbReference type="Proteomes" id="UP000031433"/>
    </source>
</evidence>
<dbReference type="AlphaFoldDB" id="A0A0C1U2X9"/>
<dbReference type="Gene3D" id="3.10.580.10">
    <property type="entry name" value="CBS-domain"/>
    <property type="match status" value="1"/>
</dbReference>
<dbReference type="PANTHER" id="PTHR43080">
    <property type="entry name" value="CBS DOMAIN-CONTAINING PROTEIN CBSX3, MITOCHONDRIAL"/>
    <property type="match status" value="1"/>
</dbReference>
<dbReference type="Proteomes" id="UP000031433">
    <property type="component" value="Unassembled WGS sequence"/>
</dbReference>
<feature type="domain" description="CBS" evidence="3">
    <location>
        <begin position="8"/>
        <end position="65"/>
    </location>
</feature>
<dbReference type="CDD" id="cd04586">
    <property type="entry name" value="CBS_pair_BON_assoc"/>
    <property type="match status" value="1"/>
</dbReference>
<accession>A0A0C1U2X9</accession>
<reference evidence="4 5" key="1">
    <citation type="submission" date="2015-01" db="EMBL/GenBank/DDBJ databases">
        <title>Genome sequence of the anaerobic bacterium Geobacter soli GSS01, a dissimilatory Fe(III) reducer from soil.</title>
        <authorList>
            <person name="Yang G."/>
            <person name="Zhou S."/>
        </authorList>
    </citation>
    <scope>NUCLEOTIDE SEQUENCE [LARGE SCALE GENOMIC DNA]</scope>
    <source>
        <strain evidence="4 5">GSS01</strain>
    </source>
</reference>
<keyword evidence="1 2" id="KW-0129">CBS domain</keyword>